<dbReference type="Pfam" id="PF03772">
    <property type="entry name" value="Competence"/>
    <property type="match status" value="1"/>
</dbReference>
<evidence type="ECO:0000313" key="9">
    <source>
        <dbReference type="EMBL" id="MEE1944110.1"/>
    </source>
</evidence>
<evidence type="ECO:0000256" key="4">
    <source>
        <dbReference type="ARBA" id="ARBA00022989"/>
    </source>
</evidence>
<comment type="caution">
    <text evidence="9">The sequence shown here is derived from an EMBL/GenBank/DDBJ whole genome shotgun (WGS) entry which is preliminary data.</text>
</comment>
<evidence type="ECO:0000256" key="6">
    <source>
        <dbReference type="SAM" id="Phobius"/>
    </source>
</evidence>
<organism evidence="9 10">
    <name type="scientific">Pedobacter albus</name>
    <dbReference type="NCBI Taxonomy" id="3113905"/>
    <lineage>
        <taxon>Bacteria</taxon>
        <taxon>Pseudomonadati</taxon>
        <taxon>Bacteroidota</taxon>
        <taxon>Sphingobacteriia</taxon>
        <taxon>Sphingobacteriales</taxon>
        <taxon>Sphingobacteriaceae</taxon>
        <taxon>Pedobacter</taxon>
    </lineage>
</organism>
<evidence type="ECO:0000256" key="3">
    <source>
        <dbReference type="ARBA" id="ARBA00022692"/>
    </source>
</evidence>
<accession>A0ABU7I3T6</accession>
<feature type="domain" description="DUF4131" evidence="8">
    <location>
        <begin position="33"/>
        <end position="198"/>
    </location>
</feature>
<dbReference type="NCBIfam" id="TIGR00360">
    <property type="entry name" value="ComEC_N-term"/>
    <property type="match status" value="1"/>
</dbReference>
<dbReference type="Pfam" id="PF13567">
    <property type="entry name" value="DUF4131"/>
    <property type="match status" value="1"/>
</dbReference>
<keyword evidence="3 6" id="KW-0812">Transmembrane</keyword>
<feature type="transmembrane region" description="Helical" evidence="6">
    <location>
        <begin position="262"/>
        <end position="284"/>
    </location>
</feature>
<dbReference type="EMBL" id="JAZDQT010000001">
    <property type="protein sequence ID" value="MEE1944110.1"/>
    <property type="molecule type" value="Genomic_DNA"/>
</dbReference>
<feature type="transmembrane region" description="Helical" evidence="6">
    <location>
        <begin position="7"/>
        <end position="26"/>
    </location>
</feature>
<evidence type="ECO:0000256" key="5">
    <source>
        <dbReference type="ARBA" id="ARBA00023136"/>
    </source>
</evidence>
<evidence type="ECO:0000256" key="1">
    <source>
        <dbReference type="ARBA" id="ARBA00004651"/>
    </source>
</evidence>
<feature type="transmembrane region" description="Helical" evidence="6">
    <location>
        <begin position="342"/>
        <end position="375"/>
    </location>
</feature>
<feature type="transmembrane region" description="Helical" evidence="6">
    <location>
        <begin position="510"/>
        <end position="529"/>
    </location>
</feature>
<dbReference type="Proteomes" id="UP001336835">
    <property type="component" value="Unassembled WGS sequence"/>
</dbReference>
<proteinExistence type="predicted"/>
<dbReference type="PANTHER" id="PTHR30619">
    <property type="entry name" value="DNA INTERNALIZATION/COMPETENCE PROTEIN COMEC/REC2"/>
    <property type="match status" value="1"/>
</dbReference>
<feature type="transmembrane region" description="Helical" evidence="6">
    <location>
        <begin position="395"/>
        <end position="416"/>
    </location>
</feature>
<keyword evidence="10" id="KW-1185">Reference proteome</keyword>
<feature type="transmembrane region" description="Helical" evidence="6">
    <location>
        <begin position="32"/>
        <end position="53"/>
    </location>
</feature>
<protein>
    <submittedName>
        <fullName evidence="9">ComEC/Rec2 family competence protein</fullName>
    </submittedName>
</protein>
<comment type="subcellular location">
    <subcellularLocation>
        <location evidence="1">Cell membrane</location>
        <topology evidence="1">Multi-pass membrane protein</topology>
    </subcellularLocation>
</comment>
<evidence type="ECO:0000259" key="7">
    <source>
        <dbReference type="Pfam" id="PF03772"/>
    </source>
</evidence>
<keyword evidence="4 6" id="KW-1133">Transmembrane helix</keyword>
<feature type="domain" description="ComEC/Rec2-related protein" evidence="7">
    <location>
        <begin position="240"/>
        <end position="503"/>
    </location>
</feature>
<keyword evidence="5 6" id="KW-0472">Membrane</keyword>
<name>A0ABU7I3T6_9SPHI</name>
<sequence length="694" mass="80079">MTFKGEIVFVRVLFPFLAGLVLGYHLPDWFPSYLIVASTIGLLIALWLTNLFYKKWKIYHYKGITGLLFYVFCCCFGTSALLLNEQSLSRHYFGKYSATYLKGYISNEPQTNGLIMRFQVTVGQGYQQNSWQPRNGKLLVALKLDKIKPIKLNYGDKVLLFSQHQEVEPPYNPAEFDFKAWLAHQNIYHQVFINQNQLVQLRSQGGNPVLKYAITLRQKQVAIYRKLIHNDEAFAVASTLILGYRADLSPETLDAYSKTGTIHALSVSGMHVGIIYIFLNWVLFFLDRKPILKIVKLLLICTLIWYYALLTGLSPSVLRSAVMLSVYIIAKSLNRSTNSYNIIAFTAFGLLVYDPLLLWDVGFELSFLAVFGLIYLQPKIYKWFYVKNKWLDKLWSATAISLAAQLATFPLSIYYFHQFPLYFIISNLFILLPITVLMYLGIIILILRLYFLAPLFEWLINFTNHGLQWIARLPFAGINGIWIDQWQLILLSFALGSLIIALTRYQKQGLFAGLGLVIVLQSTLVYRYIQASQQQKTIGFSLRKNYAMAFVKGKNAVVVSDLATNDKAFKFYVRPALEQLQINRFTFLNFNQDTATKYLAKKEHQLQFGHYKLLLLDSSLNSKKIGQLPKFDLVWIHRGFNRKLVELRQELVFSELIIDASLKDYQIRRYVAEANKIGISVHILKKNNSYLIDF</sequence>
<evidence type="ECO:0000313" key="10">
    <source>
        <dbReference type="Proteomes" id="UP001336835"/>
    </source>
</evidence>
<feature type="transmembrane region" description="Helical" evidence="6">
    <location>
        <begin position="291"/>
        <end position="307"/>
    </location>
</feature>
<dbReference type="PANTHER" id="PTHR30619:SF1">
    <property type="entry name" value="RECOMBINATION PROTEIN 2"/>
    <property type="match status" value="1"/>
</dbReference>
<reference evidence="9 10" key="1">
    <citation type="submission" date="2024-01" db="EMBL/GenBank/DDBJ databases">
        <title>Pedobacter sp. nov., isolated from fresh soil.</title>
        <authorList>
            <person name="Le N.T.T."/>
        </authorList>
    </citation>
    <scope>NUCLEOTIDE SEQUENCE [LARGE SCALE GENOMIC DNA]</scope>
    <source>
        <strain evidence="9 10">KR3-3</strain>
    </source>
</reference>
<dbReference type="InterPro" id="IPR004477">
    <property type="entry name" value="ComEC_N"/>
</dbReference>
<gene>
    <name evidence="9" type="ORF">VRU48_03255</name>
</gene>
<keyword evidence="2" id="KW-1003">Cell membrane</keyword>
<feature type="transmembrane region" description="Helical" evidence="6">
    <location>
        <begin position="65"/>
        <end position="83"/>
    </location>
</feature>
<dbReference type="InterPro" id="IPR025405">
    <property type="entry name" value="DUF4131"/>
</dbReference>
<feature type="transmembrane region" description="Helical" evidence="6">
    <location>
        <begin position="485"/>
        <end position="503"/>
    </location>
</feature>
<dbReference type="RefSeq" id="WP_330106486.1">
    <property type="nucleotide sequence ID" value="NZ_JAZDQT010000001.1"/>
</dbReference>
<dbReference type="InterPro" id="IPR052159">
    <property type="entry name" value="Competence_DNA_uptake"/>
</dbReference>
<feature type="transmembrane region" description="Helical" evidence="6">
    <location>
        <begin position="313"/>
        <end position="330"/>
    </location>
</feature>
<evidence type="ECO:0000256" key="2">
    <source>
        <dbReference type="ARBA" id="ARBA00022475"/>
    </source>
</evidence>
<evidence type="ECO:0000259" key="8">
    <source>
        <dbReference type="Pfam" id="PF13567"/>
    </source>
</evidence>
<feature type="transmembrane region" description="Helical" evidence="6">
    <location>
        <begin position="428"/>
        <end position="451"/>
    </location>
</feature>